<dbReference type="AlphaFoldDB" id="A0AAN7V3U3"/>
<feature type="domain" description="3-dehydroquinate synthase N-terminal" evidence="2">
    <location>
        <begin position="101"/>
        <end position="167"/>
    </location>
</feature>
<dbReference type="Gene3D" id="3.40.50.1970">
    <property type="match status" value="1"/>
</dbReference>
<sequence>MSDLKATVCETDAGFHVQGYEKIEYDFAFVDGVFDIANPQLANCYRKWGRVLAVTDKNNTLNTSIWISKSIRLPSERSQDHRYISKHLRFDDRLRHHSKRFACAAYRRNTNFIRVPTTVIGLIDASVSIKVAVNYGRYKNRLGAYHAPLHTFLDFGFLQTLPTSQVRNSFAELIKISSCAHLEVFDLLDKFCEQLINTHFGRVEGSARDVRMAADIINREDIYEMLKLESPNLHEIGLDRVTAFSRSASSSLMTSLTHDLVTHAILGKLTIWLHNESSSSL</sequence>
<dbReference type="Gene3D" id="1.20.1090.10">
    <property type="entry name" value="Dehydroquinate synthase-like - alpha domain"/>
    <property type="match status" value="1"/>
</dbReference>
<dbReference type="GO" id="GO:0003856">
    <property type="term" value="F:3-dehydroquinate synthase activity"/>
    <property type="evidence" value="ECO:0007669"/>
    <property type="project" value="TreeGrafter"/>
</dbReference>
<evidence type="ECO:0000256" key="1">
    <source>
        <dbReference type="ARBA" id="ARBA00023027"/>
    </source>
</evidence>
<name>A0AAN7V3U3_9PEZI</name>
<dbReference type="SUPFAM" id="SSF56796">
    <property type="entry name" value="Dehydroquinate synthase-like"/>
    <property type="match status" value="1"/>
</dbReference>
<dbReference type="EMBL" id="JAWHQM010000073">
    <property type="protein sequence ID" value="KAK5636584.1"/>
    <property type="molecule type" value="Genomic_DNA"/>
</dbReference>
<accession>A0AAN7V3U3</accession>
<dbReference type="InterPro" id="IPR050071">
    <property type="entry name" value="Dehydroquinate_synthase"/>
</dbReference>
<dbReference type="Proteomes" id="UP001305414">
    <property type="component" value="Unassembled WGS sequence"/>
</dbReference>
<protein>
    <recommendedName>
        <fullName evidence="2">3-dehydroquinate synthase N-terminal domain-containing protein</fullName>
    </recommendedName>
</protein>
<reference evidence="3 4" key="1">
    <citation type="submission" date="2023-10" db="EMBL/GenBank/DDBJ databases">
        <title>Draft genome sequence of Xylaria bambusicola isolate GMP-LS, the root and basal stem rot pathogen of sugarcane in Indonesia.</title>
        <authorList>
            <person name="Selvaraj P."/>
            <person name="Muralishankar V."/>
            <person name="Muruganantham S."/>
            <person name="Sp S."/>
            <person name="Haryani S."/>
            <person name="Lau K.J.X."/>
            <person name="Naqvi N.I."/>
        </authorList>
    </citation>
    <scope>NUCLEOTIDE SEQUENCE [LARGE SCALE GENOMIC DNA]</scope>
    <source>
        <strain evidence="3">GMP-LS</strain>
    </source>
</reference>
<comment type="caution">
    <text evidence="3">The sequence shown here is derived from an EMBL/GenBank/DDBJ whole genome shotgun (WGS) entry which is preliminary data.</text>
</comment>
<organism evidence="3 4">
    <name type="scientific">Xylaria bambusicola</name>
    <dbReference type="NCBI Taxonomy" id="326684"/>
    <lineage>
        <taxon>Eukaryota</taxon>
        <taxon>Fungi</taxon>
        <taxon>Dikarya</taxon>
        <taxon>Ascomycota</taxon>
        <taxon>Pezizomycotina</taxon>
        <taxon>Sordariomycetes</taxon>
        <taxon>Xylariomycetidae</taxon>
        <taxon>Xylariales</taxon>
        <taxon>Xylariaceae</taxon>
        <taxon>Xylaria</taxon>
    </lineage>
</organism>
<gene>
    <name evidence="3" type="ORF">RRF57_012297</name>
</gene>
<dbReference type="PANTHER" id="PTHR43622:SF3">
    <property type="entry name" value="2-EPI-5-EPI-VALIOLONE SYNTHASE"/>
    <property type="match status" value="1"/>
</dbReference>
<evidence type="ECO:0000313" key="4">
    <source>
        <dbReference type="Proteomes" id="UP001305414"/>
    </source>
</evidence>
<dbReference type="Pfam" id="PF01761">
    <property type="entry name" value="DHQ_synthase"/>
    <property type="match status" value="1"/>
</dbReference>
<dbReference type="InterPro" id="IPR030960">
    <property type="entry name" value="DHQS/DOIS_N"/>
</dbReference>
<keyword evidence="1" id="KW-0520">NAD</keyword>
<keyword evidence="4" id="KW-1185">Reference proteome</keyword>
<evidence type="ECO:0000313" key="3">
    <source>
        <dbReference type="EMBL" id="KAK5636584.1"/>
    </source>
</evidence>
<evidence type="ECO:0000259" key="2">
    <source>
        <dbReference type="Pfam" id="PF01761"/>
    </source>
</evidence>
<dbReference type="PANTHER" id="PTHR43622">
    <property type="entry name" value="3-DEHYDROQUINATE SYNTHASE"/>
    <property type="match status" value="1"/>
</dbReference>
<proteinExistence type="predicted"/>